<evidence type="ECO:0008006" key="3">
    <source>
        <dbReference type="Google" id="ProtNLM"/>
    </source>
</evidence>
<dbReference type="Proteomes" id="UP000217790">
    <property type="component" value="Unassembled WGS sequence"/>
</dbReference>
<name>A0A2H3DHZ6_ARMGA</name>
<dbReference type="InParanoid" id="A0A2H3DHZ6"/>
<organism evidence="1 2">
    <name type="scientific">Armillaria gallica</name>
    <name type="common">Bulbous honey fungus</name>
    <name type="synonym">Armillaria bulbosa</name>
    <dbReference type="NCBI Taxonomy" id="47427"/>
    <lineage>
        <taxon>Eukaryota</taxon>
        <taxon>Fungi</taxon>
        <taxon>Dikarya</taxon>
        <taxon>Basidiomycota</taxon>
        <taxon>Agaricomycotina</taxon>
        <taxon>Agaricomycetes</taxon>
        <taxon>Agaricomycetidae</taxon>
        <taxon>Agaricales</taxon>
        <taxon>Marasmiineae</taxon>
        <taxon>Physalacriaceae</taxon>
        <taxon>Armillaria</taxon>
    </lineage>
</organism>
<dbReference type="OMA" id="HECHARA"/>
<dbReference type="InterPro" id="IPR004242">
    <property type="entry name" value="Transposase_21"/>
</dbReference>
<proteinExistence type="predicted"/>
<gene>
    <name evidence="1" type="ORF">ARMGADRAFT_928986</name>
</gene>
<evidence type="ECO:0000313" key="1">
    <source>
        <dbReference type="EMBL" id="PBK93730.1"/>
    </source>
</evidence>
<sequence length="404" mass="46663">MLVCFNLPPSERYKLENLFLAGIIPGPKEPPAGQHDSYFLPIVEFFLQLWWLGVWFTKTYAYPLGRLIRAALIAIICDLPAARKISGFSSFSHRRYCTRCWWVYQGYENFDEKSWKRRTKDDTRLWAERYARAKTGSAAERLFNKSGQRWTPLLLLPYFDLSTMIVVDVMHNLFLGLLKTHFRRILGFRIQKTAESKPDISINIREKRASASAEPAFKVFDAGLAVTRQEMERLWDDLRNTIKPSWLASVPPTVGGGNGDGKLKADQWRNLGLIYMPLTLIQMWSEPHQPPERRRLLELTMHLVSAVIVATSYEASVANAEAYLRHMKAYRALLQDMFPEYKCLPNHHMAMHISEYLLMFGPVQNWWTFPFERAIGTLERISTNYKAGECGTNLSLRSSVNMVA</sequence>
<dbReference type="AlphaFoldDB" id="A0A2H3DHZ6"/>
<dbReference type="EMBL" id="KZ293656">
    <property type="protein sequence ID" value="PBK93730.1"/>
    <property type="molecule type" value="Genomic_DNA"/>
</dbReference>
<accession>A0A2H3DHZ6</accession>
<dbReference type="OrthoDB" id="3269001at2759"/>
<evidence type="ECO:0000313" key="2">
    <source>
        <dbReference type="Proteomes" id="UP000217790"/>
    </source>
</evidence>
<dbReference type="STRING" id="47427.A0A2H3DHZ6"/>
<dbReference type="PANTHER" id="PTHR46579">
    <property type="entry name" value="F5/8 TYPE C DOMAIN-CONTAINING PROTEIN-RELATED"/>
    <property type="match status" value="1"/>
</dbReference>
<dbReference type="PANTHER" id="PTHR46579:SF1">
    <property type="entry name" value="F5_8 TYPE C DOMAIN-CONTAINING PROTEIN"/>
    <property type="match status" value="1"/>
</dbReference>
<reference evidence="2" key="1">
    <citation type="journal article" date="2017" name="Nat. Ecol. Evol.">
        <title>Genome expansion and lineage-specific genetic innovations in the forest pathogenic fungi Armillaria.</title>
        <authorList>
            <person name="Sipos G."/>
            <person name="Prasanna A.N."/>
            <person name="Walter M.C."/>
            <person name="O'Connor E."/>
            <person name="Balint B."/>
            <person name="Krizsan K."/>
            <person name="Kiss B."/>
            <person name="Hess J."/>
            <person name="Varga T."/>
            <person name="Slot J."/>
            <person name="Riley R."/>
            <person name="Boka B."/>
            <person name="Rigling D."/>
            <person name="Barry K."/>
            <person name="Lee J."/>
            <person name="Mihaltcheva S."/>
            <person name="LaButti K."/>
            <person name="Lipzen A."/>
            <person name="Waldron R."/>
            <person name="Moloney N.M."/>
            <person name="Sperisen C."/>
            <person name="Kredics L."/>
            <person name="Vagvoelgyi C."/>
            <person name="Patrignani A."/>
            <person name="Fitzpatrick D."/>
            <person name="Nagy I."/>
            <person name="Doyle S."/>
            <person name="Anderson J.B."/>
            <person name="Grigoriev I.V."/>
            <person name="Gueldener U."/>
            <person name="Muensterkoetter M."/>
            <person name="Nagy L.G."/>
        </authorList>
    </citation>
    <scope>NUCLEOTIDE SEQUENCE [LARGE SCALE GENOMIC DNA]</scope>
    <source>
        <strain evidence="2">Ar21-2</strain>
    </source>
</reference>
<protein>
    <recommendedName>
        <fullName evidence="3">DUF4218 domain-containing protein</fullName>
    </recommendedName>
</protein>
<keyword evidence="2" id="KW-1185">Reference proteome</keyword>
<dbReference type="Pfam" id="PF02992">
    <property type="entry name" value="Transposase_21"/>
    <property type="match status" value="1"/>
</dbReference>